<keyword evidence="1 2" id="KW-0732">Signal</keyword>
<reference evidence="4 5" key="1">
    <citation type="submission" date="2018-10" db="EMBL/GenBank/DDBJ databases">
        <authorList>
            <person name="Li J."/>
        </authorList>
    </citation>
    <scope>NUCLEOTIDE SEQUENCE [LARGE SCALE GENOMIC DNA]</scope>
    <source>
        <strain evidence="4 5">CCTCC AB209002</strain>
    </source>
</reference>
<comment type="caution">
    <text evidence="4">The sequence shown here is derived from an EMBL/GenBank/DDBJ whole genome shotgun (WGS) entry which is preliminary data.</text>
</comment>
<evidence type="ECO:0000259" key="3">
    <source>
        <dbReference type="SMART" id="SM00062"/>
    </source>
</evidence>
<dbReference type="EMBL" id="RCUV01000013">
    <property type="protein sequence ID" value="RLP69451.1"/>
    <property type="molecule type" value="Genomic_DNA"/>
</dbReference>
<accession>A0A3L6ZPG0</accession>
<evidence type="ECO:0000313" key="4">
    <source>
        <dbReference type="EMBL" id="RLP69451.1"/>
    </source>
</evidence>
<dbReference type="OrthoDB" id="4633994at2"/>
<dbReference type="InterPro" id="IPR001638">
    <property type="entry name" value="Solute-binding_3/MltF_N"/>
</dbReference>
<gene>
    <name evidence="4" type="ORF">D9V29_12100</name>
</gene>
<dbReference type="PROSITE" id="PS51257">
    <property type="entry name" value="PROKAR_LIPOPROTEIN"/>
    <property type="match status" value="1"/>
</dbReference>
<dbReference type="RefSeq" id="WP_121673583.1">
    <property type="nucleotide sequence ID" value="NZ_BMXM01000009.1"/>
</dbReference>
<dbReference type="Pfam" id="PF00497">
    <property type="entry name" value="SBP_bac_3"/>
    <property type="match status" value="1"/>
</dbReference>
<dbReference type="CDD" id="cd01004">
    <property type="entry name" value="PBP2_MidA_like"/>
    <property type="match status" value="1"/>
</dbReference>
<dbReference type="AlphaFoldDB" id="A0A3L6ZPG0"/>
<feature type="signal peptide" evidence="2">
    <location>
        <begin position="1"/>
        <end position="21"/>
    </location>
</feature>
<dbReference type="SMART" id="SM00062">
    <property type="entry name" value="PBPb"/>
    <property type="match status" value="1"/>
</dbReference>
<dbReference type="Gene3D" id="3.40.190.10">
    <property type="entry name" value="Periplasmic binding protein-like II"/>
    <property type="match status" value="2"/>
</dbReference>
<dbReference type="PANTHER" id="PTHR35936">
    <property type="entry name" value="MEMBRANE-BOUND LYTIC MUREIN TRANSGLYCOSYLASE F"/>
    <property type="match status" value="1"/>
</dbReference>
<dbReference type="Proteomes" id="UP000270299">
    <property type="component" value="Unassembled WGS sequence"/>
</dbReference>
<name>A0A3L6ZPG0_9MICO</name>
<keyword evidence="5" id="KW-1185">Reference proteome</keyword>
<feature type="domain" description="Solute-binding protein family 3/N-terminal" evidence="3">
    <location>
        <begin position="59"/>
        <end position="282"/>
    </location>
</feature>
<evidence type="ECO:0000313" key="5">
    <source>
        <dbReference type="Proteomes" id="UP000270299"/>
    </source>
</evidence>
<dbReference type="PANTHER" id="PTHR35936:SF17">
    <property type="entry name" value="ARGININE-BINDING EXTRACELLULAR PROTEIN ARTP"/>
    <property type="match status" value="1"/>
</dbReference>
<proteinExistence type="predicted"/>
<organism evidence="4 5">
    <name type="scientific">Mycetocola manganoxydans</name>
    <dbReference type="NCBI Taxonomy" id="699879"/>
    <lineage>
        <taxon>Bacteria</taxon>
        <taxon>Bacillati</taxon>
        <taxon>Actinomycetota</taxon>
        <taxon>Actinomycetes</taxon>
        <taxon>Micrococcales</taxon>
        <taxon>Microbacteriaceae</taxon>
        <taxon>Mycetocola</taxon>
    </lineage>
</organism>
<feature type="chain" id="PRO_5038508600" evidence="2">
    <location>
        <begin position="22"/>
        <end position="293"/>
    </location>
</feature>
<protein>
    <submittedName>
        <fullName evidence="4">ABC transporter substrate-binding protein</fullName>
    </submittedName>
</protein>
<evidence type="ECO:0000256" key="2">
    <source>
        <dbReference type="SAM" id="SignalP"/>
    </source>
</evidence>
<sequence>MRRKSLLAPFALAAAAAFVLTGCVNNEEAPTGGSSAGGSVSADEELANLVPDDIAEAGVLKIGVDASYAPNEFEADDGSVTGWDAELAEAVAAKLGLEVEWEKSLFDAILPKVAGGTLDLGWSSFTDNAERQAQVDFVDYYNAGLQFAKGADAPDLTEYCGVTIAIQASTTSEQFLQAESDACVAEGKAAVDMLKSDGQDEATNNAVLGRADYLLGDSPIIQYGVAQSEEKLVLSGDVFDAAPYGVVIEKDGDLVEAIQAAMQALMDDGTYLDILSEWGVEAGAVTEATVNAG</sequence>
<evidence type="ECO:0000256" key="1">
    <source>
        <dbReference type="ARBA" id="ARBA00022729"/>
    </source>
</evidence>
<dbReference type="SUPFAM" id="SSF53850">
    <property type="entry name" value="Periplasmic binding protein-like II"/>
    <property type="match status" value="1"/>
</dbReference>